<sequence>MQHSKELNHQPKVNERCWARLSSALHPRWMPCKVLAISENGMAVRLYMKFDGEEEVVDCWLGKVTDVVNRQLDKWEFLPAWEDPKPQIGIEVKGLCANSIS</sequence>
<keyword evidence="1" id="KW-0614">Plasmid</keyword>
<name>A0ACD3YDL5_9GAMM</name>
<protein>
    <submittedName>
        <fullName evidence="1">Uncharacterized protein</fullName>
    </submittedName>
</protein>
<dbReference type="Proteomes" id="UP000829420">
    <property type="component" value="Plasmid pW1-b"/>
</dbReference>
<geneLocation type="plasmid" evidence="1 2">
    <name>pW1-b</name>
</geneLocation>
<keyword evidence="2" id="KW-1185">Reference proteome</keyword>
<gene>
    <name evidence="1" type="ORF">MNY70_18335</name>
</gene>
<accession>A0ACD3YDL5</accession>
<evidence type="ECO:0000313" key="1">
    <source>
        <dbReference type="EMBL" id="UNH40924.1"/>
    </source>
</evidence>
<dbReference type="EMBL" id="CP093257">
    <property type="protein sequence ID" value="UNH40924.1"/>
    <property type="molecule type" value="Genomic_DNA"/>
</dbReference>
<organism evidence="1 2">
    <name type="scientific">Moellerella wisconsensis</name>
    <dbReference type="NCBI Taxonomy" id="158849"/>
    <lineage>
        <taxon>Bacteria</taxon>
        <taxon>Pseudomonadati</taxon>
        <taxon>Pseudomonadota</taxon>
        <taxon>Gammaproteobacteria</taxon>
        <taxon>Enterobacterales</taxon>
        <taxon>Morganellaceae</taxon>
        <taxon>Moellerella</taxon>
    </lineage>
</organism>
<evidence type="ECO:0000313" key="2">
    <source>
        <dbReference type="Proteomes" id="UP000829420"/>
    </source>
</evidence>
<reference evidence="1" key="1">
    <citation type="submission" date="2022-03" db="EMBL/GenBank/DDBJ databases">
        <title>ESBL-producing Moellerella wisconsensis and Escherichia marmotae isolated from wild game meat.</title>
        <authorList>
            <person name="Biggel M."/>
        </authorList>
    </citation>
    <scope>NUCLEOTIDE SEQUENCE</scope>
    <source>
        <strain evidence="1">W1</strain>
    </source>
</reference>
<proteinExistence type="predicted"/>